<name>F8NHF9_SERL9</name>
<dbReference type="InterPro" id="IPR046522">
    <property type="entry name" value="DUF6699"/>
</dbReference>
<dbReference type="Pfam" id="PF20415">
    <property type="entry name" value="DUF6699"/>
    <property type="match status" value="1"/>
</dbReference>
<dbReference type="Proteomes" id="UP000008064">
    <property type="component" value="Unassembled WGS sequence"/>
</dbReference>
<feature type="compositionally biased region" description="Polar residues" evidence="1">
    <location>
        <begin position="88"/>
        <end position="97"/>
    </location>
</feature>
<dbReference type="RefSeq" id="XP_007314311.1">
    <property type="nucleotide sequence ID" value="XM_007314249.1"/>
</dbReference>
<gene>
    <name evidence="3" type="ORF">SERLADRAFT_458577</name>
</gene>
<feature type="domain" description="DUF6699" evidence="2">
    <location>
        <begin position="164"/>
        <end position="293"/>
    </location>
</feature>
<evidence type="ECO:0000259" key="2">
    <source>
        <dbReference type="Pfam" id="PF20415"/>
    </source>
</evidence>
<dbReference type="OrthoDB" id="3251728at2759"/>
<accession>F8NHF9</accession>
<reference evidence="3" key="1">
    <citation type="submission" date="2011-04" db="EMBL/GenBank/DDBJ databases">
        <title>Evolution of plant cell wall degrading machinery underlies the functional diversity of forest fungi.</title>
        <authorList>
            <consortium name="US DOE Joint Genome Institute (JGI-PGF)"/>
            <person name="Eastwood D.C."/>
            <person name="Floudas D."/>
            <person name="Binder M."/>
            <person name="Majcherczyk A."/>
            <person name="Schneider P."/>
            <person name="Aerts A."/>
            <person name="Asiegbu F.O."/>
            <person name="Baker S.E."/>
            <person name="Barry K."/>
            <person name="Bendiksby M."/>
            <person name="Blumentritt M."/>
            <person name="Coutinho P.M."/>
            <person name="Cullen D."/>
            <person name="Cullen D."/>
            <person name="Gathman A."/>
            <person name="Goodell B."/>
            <person name="Henrissat B."/>
            <person name="Ihrmark K."/>
            <person name="Kauserud H."/>
            <person name="Kohler A."/>
            <person name="LaButti K."/>
            <person name="Lapidus A."/>
            <person name="Lavin J.L."/>
            <person name="Lee Y.-H."/>
            <person name="Lindquist E."/>
            <person name="Lilly W."/>
            <person name="Lucas S."/>
            <person name="Morin E."/>
            <person name="Murat C."/>
            <person name="Oguiza J.A."/>
            <person name="Park J."/>
            <person name="Pisabarro A.G."/>
            <person name="Riley R."/>
            <person name="Rosling A."/>
            <person name="Salamov A."/>
            <person name="Schmidt O."/>
            <person name="Schmutz J."/>
            <person name="Skrede I."/>
            <person name="Stenlid J."/>
            <person name="Wiebenga A."/>
            <person name="Xie X."/>
            <person name="Kues U."/>
            <person name="Hibbett D.S."/>
            <person name="Hoffmeister D."/>
            <person name="Hogberg N."/>
            <person name="Martin F."/>
            <person name="Grigoriev I.V."/>
            <person name="Watkinson S.C."/>
        </authorList>
    </citation>
    <scope>NUCLEOTIDE SEQUENCE</scope>
    <source>
        <strain evidence="3">S7.9</strain>
    </source>
</reference>
<dbReference type="KEGG" id="sla:SERLADRAFT_458577"/>
<organism>
    <name type="scientific">Serpula lacrymans var. lacrymans (strain S7.9)</name>
    <name type="common">Dry rot fungus</name>
    <dbReference type="NCBI Taxonomy" id="578457"/>
    <lineage>
        <taxon>Eukaryota</taxon>
        <taxon>Fungi</taxon>
        <taxon>Dikarya</taxon>
        <taxon>Basidiomycota</taxon>
        <taxon>Agaricomycotina</taxon>
        <taxon>Agaricomycetes</taxon>
        <taxon>Agaricomycetidae</taxon>
        <taxon>Boletales</taxon>
        <taxon>Coniophorineae</taxon>
        <taxon>Serpulaceae</taxon>
        <taxon>Serpula</taxon>
    </lineage>
</organism>
<proteinExistence type="predicted"/>
<sequence length="304" mass="34608">MSSPYVYSPPAYEPTPYLYSYHNQPQRSPFIPPATLFPSSPHTPSSPYIGLPNTPQGVHFDDGYWQPPPRVRRPSWHAGTEQAPPSPSFLSIPQQPNHNRRHSFGHHYTPWTGAPPGSPWSHRPSSPHFQIHPLLNGEAPRSDFYFDLASPSFTPMRWISPGQSVVVSWEELRQPATYPSITSMRITHPAIPKWPIDLEYHYDNSGSSYTATAPLPITLADVLQAIHYALHKQISHRDWAELTLSEETAIARAYTRRCRSVPSSAQVEASQGVKRVDYLKDKFMFRGLVRAQDEDGFYHWKMIT</sequence>
<feature type="region of interest" description="Disordered" evidence="1">
    <location>
        <begin position="70"/>
        <end position="107"/>
    </location>
</feature>
<dbReference type="EMBL" id="GL945429">
    <property type="protein sequence ID" value="EGO30069.1"/>
    <property type="molecule type" value="Genomic_DNA"/>
</dbReference>
<dbReference type="HOGENOM" id="CLU_066470_0_0_1"/>
<evidence type="ECO:0000256" key="1">
    <source>
        <dbReference type="SAM" id="MobiDB-lite"/>
    </source>
</evidence>
<dbReference type="AlphaFoldDB" id="F8NHF9"/>
<protein>
    <recommendedName>
        <fullName evidence="2">DUF6699 domain-containing protein</fullName>
    </recommendedName>
</protein>
<evidence type="ECO:0000313" key="3">
    <source>
        <dbReference type="EMBL" id="EGO30069.1"/>
    </source>
</evidence>
<dbReference type="GeneID" id="18817754"/>